<gene>
    <name evidence="2" type="ORF">OSTQU699_LOCUS1990</name>
</gene>
<accession>A0A8S1INJ6</accession>
<name>A0A8S1INJ6_9CHLO</name>
<dbReference type="InterPro" id="IPR014848">
    <property type="entry name" value="Rgp1"/>
</dbReference>
<evidence type="ECO:0000313" key="2">
    <source>
        <dbReference type="EMBL" id="CAD7696629.1"/>
    </source>
</evidence>
<feature type="region of interest" description="Disordered" evidence="1">
    <location>
        <begin position="170"/>
        <end position="195"/>
    </location>
</feature>
<evidence type="ECO:0000256" key="1">
    <source>
        <dbReference type="SAM" id="MobiDB-lite"/>
    </source>
</evidence>
<feature type="non-terminal residue" evidence="2">
    <location>
        <position position="439"/>
    </location>
</feature>
<dbReference type="PANTHER" id="PTHR12507">
    <property type="entry name" value="REDUCED GROWTH PHENOTYPE 1 RGP1, YEAST -RELATED"/>
    <property type="match status" value="1"/>
</dbReference>
<dbReference type="AlphaFoldDB" id="A0A8S1INJ6"/>
<dbReference type="OrthoDB" id="1918at2759"/>
<reference evidence="2" key="1">
    <citation type="submission" date="2020-12" db="EMBL/GenBank/DDBJ databases">
        <authorList>
            <person name="Iha C."/>
        </authorList>
    </citation>
    <scope>NUCLEOTIDE SEQUENCE</scope>
</reference>
<protein>
    <recommendedName>
        <fullName evidence="4">Rgp1-domain-containing protein</fullName>
    </recommendedName>
</protein>
<dbReference type="Proteomes" id="UP000708148">
    <property type="component" value="Unassembled WGS sequence"/>
</dbReference>
<sequence length="439" mass="47150">MSSATSGPLRLEVHPDRACYHPGDAFRAAVDVANDGAPGPPSSALRLADLSVEVSGAERVDPGWVAPAYLASSPHASRDSRRVVRDIFRSETARLGDDCPLSAGTSRRFAVGLRLPRTLPPSFKGTSVRYVYEVVVSAKLAPGGECGRRGGERRLQVKAAFQVWPRADGMDRSTRAIGGGGSPRGGPAQSGAEGEAPTLEVAFASPGERLPLQWGELRRSRGGLVASGSEVDESDVVLETPRNDAIENQNPNMGMSMPPPSVCESEFSAPGSSFTVSPMSRRPSGPDVAAKSPGVEPVVTSVSQRTYNLRMGDDLLVKFTLQPPMRQVLHPGATFGAVLDFRDSFGRGEDATPAKRSGARRCMMVSVMMETEEEVRGEWLPPSLRARDSCAIRRLYSEHMELTSDVLVTNFTFSVPPGAPPSFRTPLLALSWVLRFEFS</sequence>
<proteinExistence type="predicted"/>
<organism evidence="2 3">
    <name type="scientific">Ostreobium quekettii</name>
    <dbReference type="NCBI Taxonomy" id="121088"/>
    <lineage>
        <taxon>Eukaryota</taxon>
        <taxon>Viridiplantae</taxon>
        <taxon>Chlorophyta</taxon>
        <taxon>core chlorophytes</taxon>
        <taxon>Ulvophyceae</taxon>
        <taxon>TCBD clade</taxon>
        <taxon>Bryopsidales</taxon>
        <taxon>Ostreobineae</taxon>
        <taxon>Ostreobiaceae</taxon>
        <taxon>Ostreobium</taxon>
    </lineage>
</organism>
<comment type="caution">
    <text evidence="2">The sequence shown here is derived from an EMBL/GenBank/DDBJ whole genome shotgun (WGS) entry which is preliminary data.</text>
</comment>
<keyword evidence="3" id="KW-1185">Reference proteome</keyword>
<dbReference type="EMBL" id="CAJHUC010000515">
    <property type="protein sequence ID" value="CAD7696629.1"/>
    <property type="molecule type" value="Genomic_DNA"/>
</dbReference>
<evidence type="ECO:0000313" key="3">
    <source>
        <dbReference type="Proteomes" id="UP000708148"/>
    </source>
</evidence>
<evidence type="ECO:0008006" key="4">
    <source>
        <dbReference type="Google" id="ProtNLM"/>
    </source>
</evidence>
<feature type="region of interest" description="Disordered" evidence="1">
    <location>
        <begin position="261"/>
        <end position="296"/>
    </location>
</feature>